<dbReference type="EMBL" id="JAGIOE010000001">
    <property type="protein sequence ID" value="MBP2376225.1"/>
    <property type="molecule type" value="Genomic_DNA"/>
</dbReference>
<keyword evidence="2" id="KW-0479">Metal-binding</keyword>
<dbReference type="Gene3D" id="3.30.43.10">
    <property type="entry name" value="Uridine Diphospho-n-acetylenolpyruvylglucosamine Reductase, domain 2"/>
    <property type="match status" value="1"/>
</dbReference>
<dbReference type="SMART" id="SM01092">
    <property type="entry name" value="CO_deh_flav_C"/>
    <property type="match status" value="1"/>
</dbReference>
<dbReference type="InterPro" id="IPR036318">
    <property type="entry name" value="FAD-bd_PCMH-like_sf"/>
</dbReference>
<evidence type="ECO:0000259" key="6">
    <source>
        <dbReference type="PROSITE" id="PS51085"/>
    </source>
</evidence>
<organism evidence="8 9">
    <name type="scientific">Paeniglutamicibacter psychrophenolicus</name>
    <dbReference type="NCBI Taxonomy" id="257454"/>
    <lineage>
        <taxon>Bacteria</taxon>
        <taxon>Bacillati</taxon>
        <taxon>Actinomycetota</taxon>
        <taxon>Actinomycetes</taxon>
        <taxon>Micrococcales</taxon>
        <taxon>Micrococcaceae</taxon>
        <taxon>Paeniglutamicibacter</taxon>
    </lineage>
</organism>
<evidence type="ECO:0000259" key="7">
    <source>
        <dbReference type="PROSITE" id="PS51387"/>
    </source>
</evidence>
<dbReference type="InterPro" id="IPR002346">
    <property type="entry name" value="Mopterin_DH_FAD-bd"/>
</dbReference>
<dbReference type="Pfam" id="PF03450">
    <property type="entry name" value="CO_deh_flav_C"/>
    <property type="match status" value="1"/>
</dbReference>
<keyword evidence="3" id="KW-0274">FAD</keyword>
<dbReference type="Pfam" id="PF00941">
    <property type="entry name" value="FAD_binding_5"/>
    <property type="match status" value="1"/>
</dbReference>
<dbReference type="InterPro" id="IPR036010">
    <property type="entry name" value="2Fe-2S_ferredoxin-like_sf"/>
</dbReference>
<keyword evidence="5" id="KW-0408">Iron</keyword>
<keyword evidence="9" id="KW-1185">Reference proteome</keyword>
<dbReference type="PIRSF" id="PIRSF036557">
    <property type="entry name" value="XdhA_RC"/>
    <property type="match status" value="1"/>
</dbReference>
<dbReference type="InterPro" id="IPR006058">
    <property type="entry name" value="2Fe2S_fd_BS"/>
</dbReference>
<keyword evidence="4 8" id="KW-0560">Oxidoreductase</keyword>
<dbReference type="SUPFAM" id="SSF56176">
    <property type="entry name" value="FAD-binding/transporter-associated domain-like"/>
    <property type="match status" value="1"/>
</dbReference>
<dbReference type="InterPro" id="IPR012175">
    <property type="entry name" value="Xanth_DH_ssu_bac"/>
</dbReference>
<gene>
    <name evidence="8" type="ORF">JOF46_004137</name>
</gene>
<comment type="caution">
    <text evidence="8">The sequence shown here is derived from an EMBL/GenBank/DDBJ whole genome shotgun (WGS) entry which is preliminary data.</text>
</comment>
<accession>A0ABS4WJ62</accession>
<keyword evidence="1" id="KW-0285">Flavoprotein</keyword>
<dbReference type="SUPFAM" id="SSF55447">
    <property type="entry name" value="CO dehydrogenase flavoprotein C-terminal domain-like"/>
    <property type="match status" value="1"/>
</dbReference>
<reference evidence="8 9" key="1">
    <citation type="submission" date="2021-03" db="EMBL/GenBank/DDBJ databases">
        <title>Sequencing the genomes of 1000 actinobacteria strains.</title>
        <authorList>
            <person name="Klenk H.-P."/>
        </authorList>
    </citation>
    <scope>NUCLEOTIDE SEQUENCE [LARGE SCALE GENOMIC DNA]</scope>
    <source>
        <strain evidence="8 9">DSM 15454</strain>
    </source>
</reference>
<dbReference type="InterPro" id="IPR016167">
    <property type="entry name" value="FAD-bd_PCMH_sub1"/>
</dbReference>
<dbReference type="InterPro" id="IPR016169">
    <property type="entry name" value="FAD-bd_PCMH_sub2"/>
</dbReference>
<evidence type="ECO:0000256" key="1">
    <source>
        <dbReference type="ARBA" id="ARBA00022630"/>
    </source>
</evidence>
<dbReference type="PANTHER" id="PTHR42659:SF2">
    <property type="entry name" value="XANTHINE DEHYDROGENASE SUBUNIT C-RELATED"/>
    <property type="match status" value="1"/>
</dbReference>
<dbReference type="Gene3D" id="3.10.20.30">
    <property type="match status" value="1"/>
</dbReference>
<feature type="domain" description="2Fe-2S ferredoxin-type" evidence="6">
    <location>
        <begin position="9"/>
        <end position="92"/>
    </location>
</feature>
<dbReference type="Gene3D" id="3.30.465.10">
    <property type="match status" value="1"/>
</dbReference>
<name>A0ABS4WJ62_9MICC</name>
<dbReference type="Gene3D" id="3.30.390.50">
    <property type="entry name" value="CO dehydrogenase flavoprotein, C-terminal domain"/>
    <property type="match status" value="1"/>
</dbReference>
<proteinExistence type="predicted"/>
<dbReference type="InterPro" id="IPR036683">
    <property type="entry name" value="CO_DH_flav_C_dom_sf"/>
</dbReference>
<dbReference type="Pfam" id="PF00111">
    <property type="entry name" value="Fer2"/>
    <property type="match status" value="1"/>
</dbReference>
<protein>
    <submittedName>
        <fullName evidence="8">Xanthine dehydrogenase small subunit</fullName>
        <ecNumber evidence="8">1.17.1.4</ecNumber>
    </submittedName>
</protein>
<dbReference type="GO" id="GO:0004854">
    <property type="term" value="F:xanthine dehydrogenase activity"/>
    <property type="evidence" value="ECO:0007669"/>
    <property type="project" value="UniProtKB-EC"/>
</dbReference>
<evidence type="ECO:0000313" key="9">
    <source>
        <dbReference type="Proteomes" id="UP000766570"/>
    </source>
</evidence>
<dbReference type="CDD" id="cd00207">
    <property type="entry name" value="fer2"/>
    <property type="match status" value="1"/>
</dbReference>
<evidence type="ECO:0000313" key="8">
    <source>
        <dbReference type="EMBL" id="MBP2376225.1"/>
    </source>
</evidence>
<dbReference type="EC" id="1.17.1.4" evidence="8"/>
<dbReference type="Proteomes" id="UP000766570">
    <property type="component" value="Unassembled WGS sequence"/>
</dbReference>
<dbReference type="Pfam" id="PF01799">
    <property type="entry name" value="Fer2_2"/>
    <property type="match status" value="1"/>
</dbReference>
<dbReference type="InterPro" id="IPR005107">
    <property type="entry name" value="CO_DH_flav_C"/>
</dbReference>
<dbReference type="Gene3D" id="1.10.150.120">
    <property type="entry name" value="[2Fe-2S]-binding domain"/>
    <property type="match status" value="1"/>
</dbReference>
<dbReference type="InterPro" id="IPR001041">
    <property type="entry name" value="2Fe-2S_ferredoxin-type"/>
</dbReference>
<dbReference type="InterPro" id="IPR012675">
    <property type="entry name" value="Beta-grasp_dom_sf"/>
</dbReference>
<evidence type="ECO:0000256" key="5">
    <source>
        <dbReference type="ARBA" id="ARBA00023004"/>
    </source>
</evidence>
<dbReference type="InterPro" id="IPR051312">
    <property type="entry name" value="Diverse_Substr_Oxidored"/>
</dbReference>
<dbReference type="SUPFAM" id="SSF54292">
    <property type="entry name" value="2Fe-2S ferredoxin-like"/>
    <property type="match status" value="1"/>
</dbReference>
<dbReference type="InterPro" id="IPR002888">
    <property type="entry name" value="2Fe-2S-bd"/>
</dbReference>
<sequence>MTAETTEKSSCLITVNGTVREFDGPPHTNALDFLRGEGLFGCKEGCAEGECGACSILVARSDGQGTRWTALNACLLPAATLDGQEVITSEGLGSVENLHPVQEEMANRGGSQCGYCTPGFVCSMAAEYYRPERIANTAVSADHGEAHRCGPNGFDLHSLSGNLCRCTGYRPIRDAAYALGAPDAQDELAARRDLAAPAAVSTDIIRVDTPTGATGRFRRPASLDEVLGILAAEPETLLVAGGTDWGVEVNIKGARARSMLAVDRLAELRQIHVTANYIELGAACTLSELERLLAGKIPLLGKLFPQFASRLIRNGATIGGNLGTGSPIGDTPPALLALEAELVLGSTSGSRIVPLAQYFTGYRQTVRAAGELITAIRIPLPLAPLTSFQKISKRRFDDISSVAIGYAVTVENNHITKARIGLGGVAATPLRATSTEAALEGQEWCLDTIYAAAESMAQEGTPMDDHRASSGYRKAMLRSSLERFYAEQLDHSTAAKGEPLS</sequence>
<dbReference type="PROSITE" id="PS00197">
    <property type="entry name" value="2FE2S_FER_1"/>
    <property type="match status" value="1"/>
</dbReference>
<dbReference type="PANTHER" id="PTHR42659">
    <property type="entry name" value="XANTHINE DEHYDROGENASE SUBUNIT C-RELATED"/>
    <property type="match status" value="1"/>
</dbReference>
<dbReference type="InterPro" id="IPR036884">
    <property type="entry name" value="2Fe-2S-bd_dom_sf"/>
</dbReference>
<feature type="domain" description="FAD-binding PCMH-type" evidence="7">
    <location>
        <begin position="209"/>
        <end position="383"/>
    </location>
</feature>
<dbReference type="RefSeq" id="WP_209910929.1">
    <property type="nucleotide sequence ID" value="NZ_BAAAMI010000029.1"/>
</dbReference>
<dbReference type="PROSITE" id="PS51387">
    <property type="entry name" value="FAD_PCMH"/>
    <property type="match status" value="1"/>
</dbReference>
<evidence type="ECO:0000256" key="4">
    <source>
        <dbReference type="ARBA" id="ARBA00023002"/>
    </source>
</evidence>
<dbReference type="PROSITE" id="PS51085">
    <property type="entry name" value="2FE2S_FER_2"/>
    <property type="match status" value="1"/>
</dbReference>
<evidence type="ECO:0000256" key="3">
    <source>
        <dbReference type="ARBA" id="ARBA00022827"/>
    </source>
</evidence>
<dbReference type="SUPFAM" id="SSF47741">
    <property type="entry name" value="CO dehydrogenase ISP C-domain like"/>
    <property type="match status" value="1"/>
</dbReference>
<dbReference type="InterPro" id="IPR016166">
    <property type="entry name" value="FAD-bd_PCMH"/>
</dbReference>
<evidence type="ECO:0000256" key="2">
    <source>
        <dbReference type="ARBA" id="ARBA00022723"/>
    </source>
</evidence>